<comment type="caution">
    <text evidence="3">The sequence shown here is derived from an EMBL/GenBank/DDBJ whole genome shotgun (WGS) entry which is preliminary data.</text>
</comment>
<gene>
    <name evidence="3" type="ORF">EI42_04654</name>
</gene>
<evidence type="ECO:0000313" key="4">
    <source>
        <dbReference type="Proteomes" id="UP000248806"/>
    </source>
</evidence>
<evidence type="ECO:0000259" key="1">
    <source>
        <dbReference type="Pfam" id="PF01022"/>
    </source>
</evidence>
<dbReference type="InterPro" id="IPR036390">
    <property type="entry name" value="WH_DNA-bd_sf"/>
</dbReference>
<dbReference type="Proteomes" id="UP000248806">
    <property type="component" value="Unassembled WGS sequence"/>
</dbReference>
<feature type="domain" description="HTH arsR-type" evidence="1">
    <location>
        <begin position="14"/>
        <end position="56"/>
    </location>
</feature>
<accession>A0A326U125</accession>
<dbReference type="Gene3D" id="1.10.10.10">
    <property type="entry name" value="Winged helix-like DNA-binding domain superfamily/Winged helix DNA-binding domain"/>
    <property type="match status" value="1"/>
</dbReference>
<dbReference type="RefSeq" id="WP_111324969.1">
    <property type="nucleotide sequence ID" value="NZ_BIFX01000001.1"/>
</dbReference>
<dbReference type="OrthoDB" id="529288at2"/>
<dbReference type="Pfam" id="PF09860">
    <property type="entry name" value="DUF2087"/>
    <property type="match status" value="1"/>
</dbReference>
<proteinExistence type="predicted"/>
<sequence>MPSTELLVKTLTDVERLKILGLLAIRPHTLSELAEQLQMKENVIAHHLARLSASGLTRTQDSTYVLNTETLNTLKATFQAPSGPDAFADFACEEWERVILRNFFDGHHLKEIPASFKKLKVVLRWLAERFEPNIRYAEREVNERLKLYHPDFAYLRRCLVDFGLMQRENGIYWRQSK</sequence>
<protein>
    <recommendedName>
        <fullName evidence="5">HTH arsR-type domain-containing protein</fullName>
    </recommendedName>
</protein>
<dbReference type="InterPro" id="IPR018656">
    <property type="entry name" value="DUF2087"/>
</dbReference>
<dbReference type="Pfam" id="PF01022">
    <property type="entry name" value="HTH_5"/>
    <property type="match status" value="1"/>
</dbReference>
<evidence type="ECO:0008006" key="5">
    <source>
        <dbReference type="Google" id="ProtNLM"/>
    </source>
</evidence>
<dbReference type="InterPro" id="IPR011991">
    <property type="entry name" value="ArsR-like_HTH"/>
</dbReference>
<evidence type="ECO:0000313" key="3">
    <source>
        <dbReference type="EMBL" id="PZW24208.1"/>
    </source>
</evidence>
<keyword evidence="4" id="KW-1185">Reference proteome</keyword>
<reference evidence="3 4" key="1">
    <citation type="submission" date="2018-06" db="EMBL/GenBank/DDBJ databases">
        <title>Genomic Encyclopedia of Archaeal and Bacterial Type Strains, Phase II (KMG-II): from individual species to whole genera.</title>
        <authorList>
            <person name="Goeker M."/>
        </authorList>
    </citation>
    <scope>NUCLEOTIDE SEQUENCE [LARGE SCALE GENOMIC DNA]</scope>
    <source>
        <strain evidence="3 4">ATCC BAA-1881</strain>
    </source>
</reference>
<dbReference type="GO" id="GO:0003700">
    <property type="term" value="F:DNA-binding transcription factor activity"/>
    <property type="evidence" value="ECO:0007669"/>
    <property type="project" value="InterPro"/>
</dbReference>
<evidence type="ECO:0000259" key="2">
    <source>
        <dbReference type="Pfam" id="PF09860"/>
    </source>
</evidence>
<dbReference type="EMBL" id="QKUF01000022">
    <property type="protein sequence ID" value="PZW24208.1"/>
    <property type="molecule type" value="Genomic_DNA"/>
</dbReference>
<dbReference type="AlphaFoldDB" id="A0A326U125"/>
<feature type="domain" description="DUF2087" evidence="2">
    <location>
        <begin position="108"/>
        <end position="174"/>
    </location>
</feature>
<name>A0A326U125_THEHA</name>
<dbReference type="CDD" id="cd00090">
    <property type="entry name" value="HTH_ARSR"/>
    <property type="match status" value="1"/>
</dbReference>
<dbReference type="InterPro" id="IPR036388">
    <property type="entry name" value="WH-like_DNA-bd_sf"/>
</dbReference>
<dbReference type="InterPro" id="IPR001845">
    <property type="entry name" value="HTH_ArsR_DNA-bd_dom"/>
</dbReference>
<dbReference type="SUPFAM" id="SSF46785">
    <property type="entry name" value="Winged helix' DNA-binding domain"/>
    <property type="match status" value="1"/>
</dbReference>
<organism evidence="3 4">
    <name type="scientific">Thermosporothrix hazakensis</name>
    <dbReference type="NCBI Taxonomy" id="644383"/>
    <lineage>
        <taxon>Bacteria</taxon>
        <taxon>Bacillati</taxon>
        <taxon>Chloroflexota</taxon>
        <taxon>Ktedonobacteria</taxon>
        <taxon>Ktedonobacterales</taxon>
        <taxon>Thermosporotrichaceae</taxon>
        <taxon>Thermosporothrix</taxon>
    </lineage>
</organism>